<sequence>MTLKAYTATTGNGYKLSVFLSLLNIDHEMIPIDLSKGETKEPWFLELNPNGKIPTIKDEAADISLGESASLMVYLADTYDKERNFSYAPGTKEYYKLLEISFFQMSSVGPMQNRATSIALFEKGQHVEEFERLSKETRRLYSVLEEFLRRNQKDYGSKFLVGDHISVADVLFLCVAVFLPIMGIPLTDFPLIKDWATNLLEIPEINKGFTIPNMPYIWDDSLPPIVKP</sequence>
<dbReference type="EMBL" id="CALSDN010000010">
    <property type="protein sequence ID" value="CAH6722726.1"/>
    <property type="molecule type" value="Genomic_DNA"/>
</dbReference>
<evidence type="ECO:0000313" key="1">
    <source>
        <dbReference type="EMBL" id="CAH6722726.1"/>
    </source>
</evidence>
<reference evidence="1" key="1">
    <citation type="submission" date="2022-06" db="EMBL/GenBank/DDBJ databases">
        <authorList>
            <person name="Legras J.-L."/>
            <person name="Devillers H."/>
            <person name="Grondin C."/>
        </authorList>
    </citation>
    <scope>NUCLEOTIDE SEQUENCE</scope>
    <source>
        <strain evidence="1">CLIB 1444</strain>
    </source>
</reference>
<accession>A0ACA9YE57</accession>
<evidence type="ECO:0000313" key="2">
    <source>
        <dbReference type="Proteomes" id="UP001152531"/>
    </source>
</evidence>
<dbReference type="Proteomes" id="UP001152531">
    <property type="component" value="Unassembled WGS sequence"/>
</dbReference>
<gene>
    <name evidence="1" type="ORF">CLIB1444_10S04984</name>
</gene>
<name>A0ACA9YE57_9ASCO</name>
<comment type="caution">
    <text evidence="1">The sequence shown here is derived from an EMBL/GenBank/DDBJ whole genome shotgun (WGS) entry which is preliminary data.</text>
</comment>
<organism evidence="1 2">
    <name type="scientific">[Candida] jaroonii</name>
    <dbReference type="NCBI Taxonomy" id="467808"/>
    <lineage>
        <taxon>Eukaryota</taxon>
        <taxon>Fungi</taxon>
        <taxon>Dikarya</taxon>
        <taxon>Ascomycota</taxon>
        <taxon>Saccharomycotina</taxon>
        <taxon>Pichiomycetes</taxon>
        <taxon>Debaryomycetaceae</taxon>
        <taxon>Yamadazyma</taxon>
    </lineage>
</organism>
<keyword evidence="2" id="KW-1185">Reference proteome</keyword>
<proteinExistence type="predicted"/>
<protein>
    <submittedName>
        <fullName evidence="1">Glutathione S-transferase-like protein Tpcfp</fullName>
    </submittedName>
</protein>